<dbReference type="AlphaFoldDB" id="A0A443JJP8"/>
<reference evidence="1 2" key="2">
    <citation type="submission" date="2019-01" db="EMBL/GenBank/DDBJ databases">
        <authorList>
            <person name="Li Y."/>
        </authorList>
    </citation>
    <scope>NUCLEOTIDE SEQUENCE [LARGE SCALE GENOMIC DNA]</scope>
    <source>
        <strain evidence="1 2">SK2B-1</strain>
    </source>
</reference>
<reference evidence="1 2" key="1">
    <citation type="submission" date="2019-01" db="EMBL/GenBank/DDBJ databases">
        <title>Sinorhodobacter populi sp. nov. isolated from the symptomatic bark tissue of Populus euramericana canker.</title>
        <authorList>
            <person name="Xu G."/>
        </authorList>
    </citation>
    <scope>NUCLEOTIDE SEQUENCE [LARGE SCALE GENOMIC DNA]</scope>
    <source>
        <strain evidence="1 2">SK2B-1</strain>
    </source>
</reference>
<organism evidence="1 2">
    <name type="scientific">Paenirhodobacter populi</name>
    <dbReference type="NCBI Taxonomy" id="2306993"/>
    <lineage>
        <taxon>Bacteria</taxon>
        <taxon>Pseudomonadati</taxon>
        <taxon>Pseudomonadota</taxon>
        <taxon>Alphaproteobacteria</taxon>
        <taxon>Rhodobacterales</taxon>
        <taxon>Rhodobacter group</taxon>
        <taxon>Paenirhodobacter</taxon>
    </lineage>
</organism>
<dbReference type="EMBL" id="SAUZ01000011">
    <property type="protein sequence ID" value="RWR20815.1"/>
    <property type="molecule type" value="Genomic_DNA"/>
</dbReference>
<dbReference type="RefSeq" id="WP_128208848.1">
    <property type="nucleotide sequence ID" value="NZ_JBHRSO010000041.1"/>
</dbReference>
<sequence>MDDGIAQDIATELEDIAKKLAKQNELREESNDLHRSLIPVLQAVAQELLELRKHLADEGPASAKHDEAR</sequence>
<gene>
    <name evidence="1" type="ORF">D2T30_10610</name>
</gene>
<dbReference type="Proteomes" id="UP000284476">
    <property type="component" value="Unassembled WGS sequence"/>
</dbReference>
<proteinExistence type="predicted"/>
<evidence type="ECO:0000313" key="2">
    <source>
        <dbReference type="Proteomes" id="UP000284476"/>
    </source>
</evidence>
<comment type="caution">
    <text evidence="1">The sequence shown here is derived from an EMBL/GenBank/DDBJ whole genome shotgun (WGS) entry which is preliminary data.</text>
</comment>
<protein>
    <submittedName>
        <fullName evidence="1">Uncharacterized protein</fullName>
    </submittedName>
</protein>
<accession>A0A443JJP8</accession>
<evidence type="ECO:0000313" key="1">
    <source>
        <dbReference type="EMBL" id="RWR20815.1"/>
    </source>
</evidence>
<name>A0A443JJP8_9RHOB</name>